<feature type="site" description="Electron transfer via tryptophanyl radical" evidence="5">
    <location>
        <position position="300"/>
    </location>
</feature>
<dbReference type="InterPro" id="IPR036134">
    <property type="entry name" value="Crypto/Photolyase_FAD-like_sf"/>
</dbReference>
<keyword evidence="9" id="KW-1185">Reference proteome</keyword>
<evidence type="ECO:0000313" key="8">
    <source>
        <dbReference type="EMBL" id="MDQ2088993.1"/>
    </source>
</evidence>
<reference evidence="8" key="2">
    <citation type="submission" date="2023-02" db="EMBL/GenBank/DDBJ databases">
        <title>'Rhodoalgimonas zhirmunskyi' gen. nov., isolated from a red alga.</title>
        <authorList>
            <person name="Nedashkovskaya O.I."/>
            <person name="Otstavnykh N.Y."/>
            <person name="Bystritskaya E.P."/>
            <person name="Balabanova L.A."/>
            <person name="Isaeva M.P."/>
        </authorList>
    </citation>
    <scope>NUCLEOTIDE SEQUENCE</scope>
    <source>
        <strain evidence="8">KCTC 52189</strain>
    </source>
</reference>
<gene>
    <name evidence="8" type="ORF">NO357_03645</name>
</gene>
<comment type="similarity">
    <text evidence="6">Belongs to the DNA photolyase family.</text>
</comment>
<feature type="binding site" evidence="4">
    <location>
        <begin position="231"/>
        <end position="235"/>
    </location>
    <ligand>
        <name>FAD</name>
        <dbReference type="ChEBI" id="CHEBI:57692"/>
    </ligand>
</feature>
<dbReference type="InterPro" id="IPR005101">
    <property type="entry name" value="Cryptochr/Photolyase_FAD-bd"/>
</dbReference>
<dbReference type="InterPro" id="IPR014729">
    <property type="entry name" value="Rossmann-like_a/b/a_fold"/>
</dbReference>
<protein>
    <submittedName>
        <fullName evidence="8">DNA photolyase family protein</fullName>
    </submittedName>
</protein>
<evidence type="ECO:0000256" key="3">
    <source>
        <dbReference type="ARBA" id="ARBA00022827"/>
    </source>
</evidence>
<evidence type="ECO:0000256" key="2">
    <source>
        <dbReference type="ARBA" id="ARBA00022630"/>
    </source>
</evidence>
<keyword evidence="6" id="KW-0157">Chromophore</keyword>
<sequence>MTSILWFRRDLRLSDNRALAAACAAGPVVPVFIRDARVDALGAAAKWRLEVGLEKLAAALEQRGSRLILRAGPALEVLDGLVAETGARAVHWHRLYDPQAIDRDKKIKTALKAKDVSAESHPGHLLNEPWTVETGSGSFYKVYTPFWKAVRDRDPGASLSEPGQIAAPERWPDREALSDWQLSRAMRRGRDIVAGHHAPGEAAAQDRLAGFVEAGLERYGEGRNDVAGDGTSRLSDYLALGELSPRQAWEAARRRVEEGSKGAEGFLRQLIWRDFAYHLMYHTPHLLSDNWRDGWDEFGWQTDPGSDDVLAWKQGRTGVDFVDAAMREMYVTGRMHNRTRMIVASYLTKHMLVHWKVGLDWFADCLTDWDPANNAMGWQWVAGSGPDAAPYFRVFNPDTQAEKFDPDGVYRRRWLAEGQASPPRTALQFFEAVPERWGLAPDDPRPAPIVSLAEGRTRALAAYERLKSGQ</sequence>
<dbReference type="PANTHER" id="PTHR11455:SF9">
    <property type="entry name" value="CRYPTOCHROME CIRCADIAN CLOCK 5 ISOFORM X1"/>
    <property type="match status" value="1"/>
</dbReference>
<dbReference type="AlphaFoldDB" id="A0AAE3WCA0"/>
<dbReference type="Proteomes" id="UP001226762">
    <property type="component" value="Unassembled WGS sequence"/>
</dbReference>
<feature type="binding site" evidence="4">
    <location>
        <begin position="368"/>
        <end position="370"/>
    </location>
    <ligand>
        <name>FAD</name>
        <dbReference type="ChEBI" id="CHEBI:57692"/>
    </ligand>
</feature>
<dbReference type="PROSITE" id="PS51645">
    <property type="entry name" value="PHR_CRY_ALPHA_BETA"/>
    <property type="match status" value="1"/>
</dbReference>
<feature type="domain" description="Photolyase/cryptochrome alpha/beta" evidence="7">
    <location>
        <begin position="1"/>
        <end position="126"/>
    </location>
</feature>
<dbReference type="RefSeq" id="WP_306734248.1">
    <property type="nucleotide sequence ID" value="NZ_JANHAX010000001.1"/>
</dbReference>
<evidence type="ECO:0000313" key="9">
    <source>
        <dbReference type="Proteomes" id="UP001226762"/>
    </source>
</evidence>
<keyword evidence="2 4" id="KW-0285">Flavoprotein</keyword>
<accession>A0AAE3WCA0</accession>
<dbReference type="InterPro" id="IPR002081">
    <property type="entry name" value="Cryptochrome/DNA_photolyase_1"/>
</dbReference>
<dbReference type="Pfam" id="PF03441">
    <property type="entry name" value="FAD_binding_7"/>
    <property type="match status" value="1"/>
</dbReference>
<dbReference type="GO" id="GO:0003677">
    <property type="term" value="F:DNA binding"/>
    <property type="evidence" value="ECO:0007669"/>
    <property type="project" value="TreeGrafter"/>
</dbReference>
<name>A0AAE3WCA0_9RHOB</name>
<dbReference type="Pfam" id="PF00875">
    <property type="entry name" value="DNA_photolyase"/>
    <property type="match status" value="1"/>
</dbReference>
<evidence type="ECO:0000256" key="6">
    <source>
        <dbReference type="RuleBase" id="RU004182"/>
    </source>
</evidence>
<dbReference type="Gene3D" id="3.40.50.620">
    <property type="entry name" value="HUPs"/>
    <property type="match status" value="1"/>
</dbReference>
<comment type="cofactor">
    <cofactor evidence="4">
        <name>FAD</name>
        <dbReference type="ChEBI" id="CHEBI:57692"/>
    </cofactor>
    <text evidence="4">Binds 1 FAD per subunit.</text>
</comment>
<organism evidence="8 9">
    <name type="scientific">Marimonas arenosa</name>
    <dbReference type="NCBI Taxonomy" id="1795305"/>
    <lineage>
        <taxon>Bacteria</taxon>
        <taxon>Pseudomonadati</taxon>
        <taxon>Pseudomonadota</taxon>
        <taxon>Alphaproteobacteria</taxon>
        <taxon>Rhodobacterales</taxon>
        <taxon>Paracoccaceae</taxon>
        <taxon>Marimonas</taxon>
    </lineage>
</organism>
<evidence type="ECO:0000256" key="4">
    <source>
        <dbReference type="PIRSR" id="PIRSR602081-1"/>
    </source>
</evidence>
<dbReference type="PRINTS" id="PR00147">
    <property type="entry name" value="DNAPHOTLYASE"/>
</dbReference>
<comment type="caution">
    <text evidence="8">The sequence shown here is derived from an EMBL/GenBank/DDBJ whole genome shotgun (WGS) entry which is preliminary data.</text>
</comment>
<reference evidence="8" key="1">
    <citation type="submission" date="2022-07" db="EMBL/GenBank/DDBJ databases">
        <authorList>
            <person name="Otstavnykh N."/>
            <person name="Isaeva M."/>
            <person name="Bystritskaya E."/>
        </authorList>
    </citation>
    <scope>NUCLEOTIDE SEQUENCE</scope>
    <source>
        <strain evidence="8">KCTC 52189</strain>
    </source>
</reference>
<feature type="binding site" evidence="4">
    <location>
        <position position="266"/>
    </location>
    <ligand>
        <name>FAD</name>
        <dbReference type="ChEBI" id="CHEBI:57692"/>
    </ligand>
</feature>
<dbReference type="EMBL" id="JANHAX010000001">
    <property type="protein sequence ID" value="MDQ2088993.1"/>
    <property type="molecule type" value="Genomic_DNA"/>
</dbReference>
<evidence type="ECO:0000259" key="7">
    <source>
        <dbReference type="PROSITE" id="PS51645"/>
    </source>
</evidence>
<comment type="cofactor">
    <cofactor evidence="1">
        <name>(6R)-5,10-methylene-5,6,7,8-tetrahydrofolate</name>
        <dbReference type="ChEBI" id="CHEBI:15636"/>
    </cofactor>
</comment>
<evidence type="ECO:0000256" key="5">
    <source>
        <dbReference type="PIRSR" id="PIRSR602081-2"/>
    </source>
</evidence>
<feature type="site" description="Electron transfer via tryptophanyl radical" evidence="5">
    <location>
        <position position="378"/>
    </location>
</feature>
<dbReference type="PANTHER" id="PTHR11455">
    <property type="entry name" value="CRYPTOCHROME"/>
    <property type="match status" value="1"/>
</dbReference>
<dbReference type="GO" id="GO:0009416">
    <property type="term" value="P:response to light stimulus"/>
    <property type="evidence" value="ECO:0007669"/>
    <property type="project" value="TreeGrafter"/>
</dbReference>
<dbReference type="GO" id="GO:0003904">
    <property type="term" value="F:deoxyribodipyrimidine photo-lyase activity"/>
    <property type="evidence" value="ECO:0007669"/>
    <property type="project" value="TreeGrafter"/>
</dbReference>
<evidence type="ECO:0000256" key="1">
    <source>
        <dbReference type="ARBA" id="ARBA00001932"/>
    </source>
</evidence>
<dbReference type="Gene3D" id="1.25.40.80">
    <property type="match status" value="1"/>
</dbReference>
<dbReference type="SUPFAM" id="SSF48173">
    <property type="entry name" value="Cryptochrome/photolyase FAD-binding domain"/>
    <property type="match status" value="1"/>
</dbReference>
<dbReference type="GO" id="GO:0071949">
    <property type="term" value="F:FAD binding"/>
    <property type="evidence" value="ECO:0007669"/>
    <property type="project" value="TreeGrafter"/>
</dbReference>
<dbReference type="Gene3D" id="1.10.579.10">
    <property type="entry name" value="DNA Cyclobutane Dipyrimidine Photolyase, subunit A, domain 3"/>
    <property type="match status" value="1"/>
</dbReference>
<dbReference type="InterPro" id="IPR036155">
    <property type="entry name" value="Crypto/Photolyase_N_sf"/>
</dbReference>
<proteinExistence type="inferred from homology"/>
<feature type="binding site" evidence="4">
    <location>
        <position position="219"/>
    </location>
    <ligand>
        <name>FAD</name>
        <dbReference type="ChEBI" id="CHEBI:57692"/>
    </ligand>
</feature>
<dbReference type="InterPro" id="IPR006050">
    <property type="entry name" value="DNA_photolyase_N"/>
</dbReference>
<feature type="site" description="Electron transfer via tryptophanyl radical" evidence="5">
    <location>
        <position position="355"/>
    </location>
</feature>
<dbReference type="SUPFAM" id="SSF52425">
    <property type="entry name" value="Cryptochrome/photolyase, N-terminal domain"/>
    <property type="match status" value="1"/>
</dbReference>
<keyword evidence="3 4" id="KW-0274">FAD</keyword>